<evidence type="ECO:0000256" key="2">
    <source>
        <dbReference type="ARBA" id="ARBA00010399"/>
    </source>
</evidence>
<dbReference type="CDD" id="cd00842">
    <property type="entry name" value="MPP_ASMase"/>
    <property type="match status" value="1"/>
</dbReference>
<keyword evidence="10 12" id="KW-0472">Membrane</keyword>
<dbReference type="EMBL" id="JAWIZZ010000002">
    <property type="protein sequence ID" value="KAK5782471.1"/>
    <property type="molecule type" value="Genomic_DNA"/>
</dbReference>
<dbReference type="PANTHER" id="PTHR10340">
    <property type="entry name" value="SPHINGOMYELIN PHOSPHODIESTERASE"/>
    <property type="match status" value="1"/>
</dbReference>
<evidence type="ECO:0000256" key="8">
    <source>
        <dbReference type="ARBA" id="ARBA00022968"/>
    </source>
</evidence>
<evidence type="ECO:0000256" key="1">
    <source>
        <dbReference type="ARBA" id="ARBA00004576"/>
    </source>
</evidence>
<organism evidence="13 14">
    <name type="scientific">Arxiozyma heterogenica</name>
    <dbReference type="NCBI Taxonomy" id="278026"/>
    <lineage>
        <taxon>Eukaryota</taxon>
        <taxon>Fungi</taxon>
        <taxon>Dikarya</taxon>
        <taxon>Ascomycota</taxon>
        <taxon>Saccharomycotina</taxon>
        <taxon>Saccharomycetes</taxon>
        <taxon>Saccharomycetales</taxon>
        <taxon>Saccharomycetaceae</taxon>
        <taxon>Arxiozyma</taxon>
    </lineage>
</organism>
<evidence type="ECO:0000313" key="14">
    <source>
        <dbReference type="Proteomes" id="UP001306508"/>
    </source>
</evidence>
<protein>
    <recommendedName>
        <fullName evidence="4 12">Endopolyphosphatase</fullName>
        <ecNumber evidence="3 12">3.6.1.10</ecNumber>
    </recommendedName>
</protein>
<evidence type="ECO:0000256" key="6">
    <source>
        <dbReference type="ARBA" id="ARBA00022692"/>
    </source>
</evidence>
<evidence type="ECO:0000313" key="13">
    <source>
        <dbReference type="EMBL" id="KAK5782471.1"/>
    </source>
</evidence>
<evidence type="ECO:0000256" key="5">
    <source>
        <dbReference type="ARBA" id="ARBA00022554"/>
    </source>
</evidence>
<dbReference type="GO" id="GO:0008081">
    <property type="term" value="F:phosphoric diester hydrolase activity"/>
    <property type="evidence" value="ECO:0007669"/>
    <property type="project" value="TreeGrafter"/>
</dbReference>
<dbReference type="GO" id="GO:0005774">
    <property type="term" value="C:vacuolar membrane"/>
    <property type="evidence" value="ECO:0007669"/>
    <property type="project" value="UniProtKB-SubCell"/>
</dbReference>
<comment type="catalytic activity">
    <reaction evidence="12">
        <text>[phosphate](n+1) + n H2O = (n+1) phosphate + n H(+)</text>
        <dbReference type="Rhea" id="RHEA:22452"/>
        <dbReference type="Rhea" id="RHEA-COMP:14280"/>
        <dbReference type="ChEBI" id="CHEBI:15377"/>
        <dbReference type="ChEBI" id="CHEBI:15378"/>
        <dbReference type="ChEBI" id="CHEBI:16838"/>
        <dbReference type="ChEBI" id="CHEBI:43474"/>
        <dbReference type="EC" id="3.6.1.10"/>
    </reaction>
</comment>
<dbReference type="SUPFAM" id="SSF56300">
    <property type="entry name" value="Metallo-dependent phosphatases"/>
    <property type="match status" value="1"/>
</dbReference>
<dbReference type="InterPro" id="IPR012358">
    <property type="entry name" value="EndopolyPtase_N1"/>
</dbReference>
<dbReference type="GO" id="GO:0000298">
    <property type="term" value="F:endopolyphosphatase activity"/>
    <property type="evidence" value="ECO:0007669"/>
    <property type="project" value="UniProtKB-EC"/>
</dbReference>
<comment type="function">
    <text evidence="12">Catalyzes the hydrolysis of inorganic polyphosphate (polyP) chains of many hundreds of phosphate residues into shorter lengths.</text>
</comment>
<dbReference type="EC" id="3.6.1.10" evidence="3 12"/>
<reference evidence="14" key="1">
    <citation type="submission" date="2023-07" db="EMBL/GenBank/DDBJ databases">
        <title>A draft genome of Kazachstania heterogenica Y-27499.</title>
        <authorList>
            <person name="Donic C."/>
            <person name="Kralova J.S."/>
            <person name="Fidel L."/>
            <person name="Ben-Dor S."/>
            <person name="Jung S."/>
        </authorList>
    </citation>
    <scope>NUCLEOTIDE SEQUENCE [LARGE SCALE GENOMIC DNA]</scope>
    <source>
        <strain evidence="14">Y27499</strain>
    </source>
</reference>
<dbReference type="AlphaFoldDB" id="A0AAN8A9R2"/>
<dbReference type="GO" id="GO:0000324">
    <property type="term" value="C:fungal-type vacuole"/>
    <property type="evidence" value="ECO:0007669"/>
    <property type="project" value="TreeGrafter"/>
</dbReference>
<dbReference type="Proteomes" id="UP001306508">
    <property type="component" value="Unassembled WGS sequence"/>
</dbReference>
<dbReference type="PIRSF" id="PIRSF027093">
    <property type="entry name" value="EndopolyPtase_N1"/>
    <property type="match status" value="1"/>
</dbReference>
<dbReference type="PANTHER" id="PTHR10340:SF55">
    <property type="entry name" value="ENDOPOLYPHOSPHATASE"/>
    <property type="match status" value="1"/>
</dbReference>
<evidence type="ECO:0000256" key="12">
    <source>
        <dbReference type="PIRNR" id="PIRNR027093"/>
    </source>
</evidence>
<gene>
    <name evidence="13" type="ORF">RI543_000024</name>
</gene>
<sequence length="603" mass="70486">MGVKEKAEQGREIQLKTFGFSFNEKGVVILTFLYNIKISRILKENLFKKLHGRFLHITDIHPDDLYREGNSIDSVCHYPIANNGNNDGEGIDYNHWDWAPKFGKPMSGCDSPIILMESTISWIKENLKDEIDFIIWTGDNMRHDNDRNHPRLESAIFDMNQLLTTNFYSQICKDQKNNNPRDLEIGLIPSIGNNDVFPHNVFAIGPTLQTREFYKMWHWLIPEEQQKLFDRYGSFMREVIPGKLAVISINTLYMFKANPLADNCMKPSEPGYQLLIWLGYVLEELRQRGMKVWLSGHVPPLSKNLEASCFHKFTLWTHEYRDIIIGGLYGHMNMDHFVPLDGTESRDFLVNIYNKDYDPFINVQDTDLPFLIQGSKPKGKEMYMEQIRSNIYKKVAKKLSPKRRKRKGKLPKTAKDLQYKYSIVNVAGSVIPTFNPSMRVWEYNITGLEQFEISNSIEYEPWDKFFSKVEQIIEEEIGMEVGLDSVSKDDKTIPRKMPKNMELGPAYEPQLFSPMKFIQYYADLDKINKDYYQCVRDGMTEEQAVEKAFKYEIEYTSEDSEPFKGRSLFVHDYMEIAAELGTNDEQWKPFLHKVFGATDYRDE</sequence>
<proteinExistence type="inferred from homology"/>
<comment type="caution">
    <text evidence="13">The sequence shown here is derived from an EMBL/GenBank/DDBJ whole genome shotgun (WGS) entry which is preliminary data.</text>
</comment>
<keyword evidence="5 12" id="KW-0926">Vacuole</keyword>
<evidence type="ECO:0000256" key="11">
    <source>
        <dbReference type="ARBA" id="ARBA00023180"/>
    </source>
</evidence>
<dbReference type="InterPro" id="IPR029052">
    <property type="entry name" value="Metallo-depent_PP-like"/>
</dbReference>
<evidence type="ECO:0000256" key="9">
    <source>
        <dbReference type="ARBA" id="ARBA00022989"/>
    </source>
</evidence>
<keyword evidence="6" id="KW-0812">Transmembrane</keyword>
<keyword evidence="11" id="KW-0325">Glycoprotein</keyword>
<keyword evidence="14" id="KW-1185">Reference proteome</keyword>
<keyword evidence="8" id="KW-0735">Signal-anchor</keyword>
<keyword evidence="9" id="KW-1133">Transmembrane helix</keyword>
<evidence type="ECO:0000256" key="3">
    <source>
        <dbReference type="ARBA" id="ARBA00012459"/>
    </source>
</evidence>
<evidence type="ECO:0000256" key="7">
    <source>
        <dbReference type="ARBA" id="ARBA00022801"/>
    </source>
</evidence>
<dbReference type="GO" id="GO:0006798">
    <property type="term" value="P:polyphosphate catabolic process"/>
    <property type="evidence" value="ECO:0007669"/>
    <property type="project" value="TreeGrafter"/>
</dbReference>
<comment type="subcellular location">
    <subcellularLocation>
        <location evidence="1">Vacuole membrane</location>
        <topology evidence="1">Single-pass type II membrane protein</topology>
    </subcellularLocation>
</comment>
<accession>A0AAN8A9R2</accession>
<dbReference type="InterPro" id="IPR041805">
    <property type="entry name" value="ASMase/PPN1_MPP"/>
</dbReference>
<keyword evidence="7 12" id="KW-0378">Hydrolase</keyword>
<evidence type="ECO:0000256" key="4">
    <source>
        <dbReference type="ARBA" id="ARBA00014458"/>
    </source>
</evidence>
<comment type="similarity">
    <text evidence="2">Belongs to the endopolyphosphatase PPN1 family.</text>
</comment>
<dbReference type="GO" id="GO:0004309">
    <property type="term" value="F:exopolyphosphatase activity"/>
    <property type="evidence" value="ECO:0007669"/>
    <property type="project" value="TreeGrafter"/>
</dbReference>
<name>A0AAN8A9R2_9SACH</name>
<evidence type="ECO:0000256" key="10">
    <source>
        <dbReference type="ARBA" id="ARBA00023136"/>
    </source>
</evidence>